<dbReference type="EMBL" id="JAEFCT010000013">
    <property type="protein sequence ID" value="MBK1445833.1"/>
    <property type="molecule type" value="Genomic_DNA"/>
</dbReference>
<dbReference type="AlphaFoldDB" id="A0A8I1HAS4"/>
<organism evidence="1 2">
    <name type="scientific">Acinetobacter pittii</name>
    <name type="common">Acinetobacter genomosp. 3</name>
    <dbReference type="NCBI Taxonomy" id="48296"/>
    <lineage>
        <taxon>Bacteria</taxon>
        <taxon>Pseudomonadati</taxon>
        <taxon>Pseudomonadota</taxon>
        <taxon>Gammaproteobacteria</taxon>
        <taxon>Moraxellales</taxon>
        <taxon>Moraxellaceae</taxon>
        <taxon>Acinetobacter</taxon>
        <taxon>Acinetobacter calcoaceticus/baumannii complex</taxon>
    </lineage>
</organism>
<accession>A0A8I1HAS4</accession>
<evidence type="ECO:0000313" key="1">
    <source>
        <dbReference type="EMBL" id="MBK1445833.1"/>
    </source>
</evidence>
<name>A0A8I1HAS4_ACIPI</name>
<reference evidence="1" key="1">
    <citation type="submission" date="2020-12" db="EMBL/GenBank/DDBJ databases">
        <authorList>
            <person name="Chopjitt P."/>
        </authorList>
    </citation>
    <scope>NUCLEOTIDE SEQUENCE</scope>
    <source>
        <strain evidence="1">AP1</strain>
    </source>
</reference>
<evidence type="ECO:0000313" key="2">
    <source>
        <dbReference type="Proteomes" id="UP000660083"/>
    </source>
</evidence>
<dbReference type="RefSeq" id="WP_002117365.1">
    <property type="nucleotide sequence ID" value="NZ_AMST01000053.1"/>
</dbReference>
<gene>
    <name evidence="1" type="ORF">JDA50_15560</name>
</gene>
<comment type="caution">
    <text evidence="1">The sequence shown here is derived from an EMBL/GenBank/DDBJ whole genome shotgun (WGS) entry which is preliminary data.</text>
</comment>
<dbReference type="Proteomes" id="UP000660083">
    <property type="component" value="Unassembled WGS sequence"/>
</dbReference>
<proteinExistence type="predicted"/>
<sequence length="359" mass="40999">MAKNQEIENLKEDIINKLDQLNKRKFPANIIADIFRPFQITGRGRAGLINAVKGLKKGNVVNDLTQINVNLTKILDKHVSFANKKIFLFKLDSENIKKIDDYLKAISLKTKVFEGNFDHTQAISTDAVLAKAEDLDSGTIYYFKSERNYYKTIPENLKEGDDFSLEYPDAVVVGISKKLRFDLNAFDFIKIDYKHDIVVLGIDLINVFDKALSNIKIEEYKTLIKRFGMLDQLNSLNLRKIIPKMEVEDPATGRVVNHDFSTGKGGYTYLGRSGKKSNNMRDDKFFQDGSKNQILDFFGIDREYSVSENEKPVVSLGLTEAEFRDSTNNPVHFAILDYVESYSGLQYCIDKIIMHLKSE</sequence>
<protein>
    <submittedName>
        <fullName evidence="1">Uncharacterized protein</fullName>
    </submittedName>
</protein>